<dbReference type="eggNOG" id="COG1055">
    <property type="taxonomic scope" value="Bacteria"/>
</dbReference>
<dbReference type="InterPro" id="IPR004680">
    <property type="entry name" value="Cit_transptr-like_dom"/>
</dbReference>
<feature type="transmembrane region" description="Helical" evidence="8">
    <location>
        <begin position="99"/>
        <end position="127"/>
    </location>
</feature>
<evidence type="ECO:0000256" key="2">
    <source>
        <dbReference type="ARBA" id="ARBA00009843"/>
    </source>
</evidence>
<dbReference type="EMBL" id="AFNU02000006">
    <property type="protein sequence ID" value="ERJ12045.1"/>
    <property type="molecule type" value="Genomic_DNA"/>
</dbReference>
<evidence type="ECO:0000256" key="8">
    <source>
        <dbReference type="SAM" id="Phobius"/>
    </source>
</evidence>
<dbReference type="RefSeq" id="WP_008827349.1">
    <property type="nucleotide sequence ID" value="NZ_AFNU02000006.1"/>
</dbReference>
<keyword evidence="7 8" id="KW-0472">Membrane</keyword>
<sequence>MEQHLLVAIIIFILTYAAIVSEKINRTAVALFGAILMIVFGVIPQESHDKLDAIEVIDFNTIGLLIGMMLIVNILKRTGIFQYIAIKTAKVAKGDPWKIILLFSIITAISSALLDNVTTILLIAPVTFVITDTLKMNPIPFLISEILAANIGGAATLIGDPPNIMIGGATDLGFLDFVLNLSPVILVIFIITIFILKFIYKDSLEVTEENRRKVLEFDETKTISDEKLLIKSGIVLLITIIGFTIHQFVGLESATIALLGGTLLLLISKIEPEEIFLEIEWPTIFFFTGLFILVGALEARGVIDILAEEMLLFTNNDMFWMVIFILWLSAIASAFLDNIPFVATMIPLIQSIQNEWATSNIPELAARDINPLWWALALGACLGGNGTLVGASANVIVGGMIEKNGYKLSFTDYMKIGFPLMLLSVVIATVYLIMFYI</sequence>
<accession>U2FGR9</accession>
<evidence type="ECO:0000256" key="1">
    <source>
        <dbReference type="ARBA" id="ARBA00004651"/>
    </source>
</evidence>
<feature type="transmembrane region" description="Helical" evidence="8">
    <location>
        <begin position="56"/>
        <end position="75"/>
    </location>
</feature>
<dbReference type="GO" id="GO:0005886">
    <property type="term" value="C:plasma membrane"/>
    <property type="evidence" value="ECO:0007669"/>
    <property type="project" value="UniProtKB-SubCell"/>
</dbReference>
<dbReference type="InterPro" id="IPR051475">
    <property type="entry name" value="Diverse_Ion_Transporter"/>
</dbReference>
<dbReference type="PANTHER" id="PTHR43568">
    <property type="entry name" value="P PROTEIN"/>
    <property type="match status" value="1"/>
</dbReference>
<reference evidence="10 11" key="2">
    <citation type="journal article" date="2013" name="PLoS ONE">
        <title>INDIGO - INtegrated Data Warehouse of MIcrobial GenOmes with Examples from the Red Sea Extremophiles.</title>
        <authorList>
            <person name="Alam I."/>
            <person name="Antunes A."/>
            <person name="Kamau A.A."/>
            <person name="Ba Alawi W."/>
            <person name="Kalkatawi M."/>
            <person name="Stingl U."/>
            <person name="Bajic V.B."/>
        </authorList>
    </citation>
    <scope>NUCLEOTIDE SEQUENCE [LARGE SCALE GENOMIC DNA]</scope>
    <source>
        <strain evidence="10 11">SSD-17B</strain>
    </source>
</reference>
<dbReference type="PANTHER" id="PTHR43568:SF1">
    <property type="entry name" value="P PROTEIN"/>
    <property type="match status" value="1"/>
</dbReference>
<dbReference type="CDD" id="cd01116">
    <property type="entry name" value="P_permease"/>
    <property type="match status" value="1"/>
</dbReference>
<feature type="transmembrane region" description="Helical" evidence="8">
    <location>
        <begin position="279"/>
        <end position="297"/>
    </location>
</feature>
<keyword evidence="11" id="KW-1185">Reference proteome</keyword>
<keyword evidence="4" id="KW-1003">Cell membrane</keyword>
<comment type="caution">
    <text evidence="10">The sequence shown here is derived from an EMBL/GenBank/DDBJ whole genome shotgun (WGS) entry which is preliminary data.</text>
</comment>
<feature type="transmembrane region" description="Helical" evidence="8">
    <location>
        <begin position="372"/>
        <end position="397"/>
    </location>
</feature>
<dbReference type="GO" id="GO:0015105">
    <property type="term" value="F:arsenite transmembrane transporter activity"/>
    <property type="evidence" value="ECO:0007669"/>
    <property type="project" value="InterPro"/>
</dbReference>
<evidence type="ECO:0000313" key="10">
    <source>
        <dbReference type="EMBL" id="ERJ12045.1"/>
    </source>
</evidence>
<evidence type="ECO:0000256" key="3">
    <source>
        <dbReference type="ARBA" id="ARBA00022448"/>
    </source>
</evidence>
<feature type="transmembrane region" description="Helical" evidence="8">
    <location>
        <begin position="27"/>
        <end position="44"/>
    </location>
</feature>
<dbReference type="Proteomes" id="UP000005707">
    <property type="component" value="Unassembled WGS sequence"/>
</dbReference>
<reference evidence="10 11" key="1">
    <citation type="journal article" date="2011" name="J. Bacteriol.">
        <title>Genome sequence of Haloplasma contractile, an unusual contractile bacterium from a deep-sea anoxic brine lake.</title>
        <authorList>
            <person name="Antunes A."/>
            <person name="Alam I."/>
            <person name="El Dorry H."/>
            <person name="Siam R."/>
            <person name="Robertson A."/>
            <person name="Bajic V.B."/>
            <person name="Stingl U."/>
        </authorList>
    </citation>
    <scope>NUCLEOTIDE SEQUENCE [LARGE SCALE GENOMIC DNA]</scope>
    <source>
        <strain evidence="10 11">SSD-17B</strain>
    </source>
</reference>
<comment type="subcellular location">
    <subcellularLocation>
        <location evidence="1">Cell membrane</location>
        <topology evidence="1">Multi-pass membrane protein</topology>
    </subcellularLocation>
</comment>
<evidence type="ECO:0000256" key="4">
    <source>
        <dbReference type="ARBA" id="ARBA00022475"/>
    </source>
</evidence>
<keyword evidence="5 8" id="KW-0812">Transmembrane</keyword>
<evidence type="ECO:0000313" key="11">
    <source>
        <dbReference type="Proteomes" id="UP000005707"/>
    </source>
</evidence>
<dbReference type="InterPro" id="IPR000802">
    <property type="entry name" value="Arsenical_pump_ArsB"/>
</dbReference>
<comment type="similarity">
    <text evidence="2">Belongs to the CitM (TC 2.A.11) transporter family.</text>
</comment>
<evidence type="ECO:0000256" key="6">
    <source>
        <dbReference type="ARBA" id="ARBA00022989"/>
    </source>
</evidence>
<evidence type="ECO:0000256" key="7">
    <source>
        <dbReference type="ARBA" id="ARBA00023136"/>
    </source>
</evidence>
<feature type="transmembrane region" description="Helical" evidence="8">
    <location>
        <begin position="318"/>
        <end position="336"/>
    </location>
</feature>
<evidence type="ECO:0000259" key="9">
    <source>
        <dbReference type="Pfam" id="PF03600"/>
    </source>
</evidence>
<dbReference type="AlphaFoldDB" id="U2FGR9"/>
<dbReference type="Pfam" id="PF03600">
    <property type="entry name" value="CitMHS"/>
    <property type="match status" value="1"/>
</dbReference>
<feature type="transmembrane region" description="Helical" evidence="8">
    <location>
        <begin position="234"/>
        <end position="267"/>
    </location>
</feature>
<feature type="transmembrane region" description="Helical" evidence="8">
    <location>
        <begin position="178"/>
        <end position="200"/>
    </location>
</feature>
<dbReference type="FunCoup" id="U2FGR9">
    <property type="interactions" value="198"/>
</dbReference>
<dbReference type="PRINTS" id="PR00758">
    <property type="entry name" value="ARSENICPUMP"/>
</dbReference>
<dbReference type="InParanoid" id="U2FGR9"/>
<organism evidence="10 11">
    <name type="scientific">Haloplasma contractile SSD-17B</name>
    <dbReference type="NCBI Taxonomy" id="1033810"/>
    <lineage>
        <taxon>Bacteria</taxon>
        <taxon>Bacillati</taxon>
        <taxon>Mycoplasmatota</taxon>
        <taxon>Mollicutes</taxon>
        <taxon>Haloplasmatales</taxon>
        <taxon>Haloplasmataceae</taxon>
        <taxon>Haloplasma</taxon>
    </lineage>
</organism>
<keyword evidence="6 8" id="KW-1133">Transmembrane helix</keyword>
<dbReference type="OrthoDB" id="9765532at2"/>
<protein>
    <submittedName>
        <fullName evidence="10">Arsenical pump membrane protein</fullName>
    </submittedName>
</protein>
<evidence type="ECO:0000256" key="5">
    <source>
        <dbReference type="ARBA" id="ARBA00022692"/>
    </source>
</evidence>
<name>U2FGR9_9MOLU</name>
<dbReference type="STRING" id="1033810.HLPCO_001959"/>
<feature type="domain" description="Citrate transporter-like" evidence="9">
    <location>
        <begin position="16"/>
        <end position="379"/>
    </location>
</feature>
<gene>
    <name evidence="10" type="ORF">HLPCO_001959</name>
</gene>
<feature type="transmembrane region" description="Helical" evidence="8">
    <location>
        <begin position="418"/>
        <end position="436"/>
    </location>
</feature>
<keyword evidence="3" id="KW-0813">Transport</keyword>
<proteinExistence type="inferred from homology"/>